<keyword evidence="3" id="KW-1185">Reference proteome</keyword>
<dbReference type="InParanoid" id="A0A2V0P914"/>
<accession>A0A2V0P914</accession>
<reference evidence="2 3" key="1">
    <citation type="journal article" date="2018" name="Sci. Rep.">
        <title>Raphidocelis subcapitata (=Pseudokirchneriella subcapitata) provides an insight into genome evolution and environmental adaptations in the Sphaeropleales.</title>
        <authorList>
            <person name="Suzuki S."/>
            <person name="Yamaguchi H."/>
            <person name="Nakajima N."/>
            <person name="Kawachi M."/>
        </authorList>
    </citation>
    <scope>NUCLEOTIDE SEQUENCE [LARGE SCALE GENOMIC DNA]</scope>
    <source>
        <strain evidence="2 3">NIES-35</strain>
    </source>
</reference>
<dbReference type="EMBL" id="BDRX01000078">
    <property type="protein sequence ID" value="GBF96348.1"/>
    <property type="molecule type" value="Genomic_DNA"/>
</dbReference>
<proteinExistence type="predicted"/>
<gene>
    <name evidence="2" type="ORF">Rsub_09419</name>
</gene>
<comment type="caution">
    <text evidence="2">The sequence shown here is derived from an EMBL/GenBank/DDBJ whole genome shotgun (WGS) entry which is preliminary data.</text>
</comment>
<protein>
    <submittedName>
        <fullName evidence="2">Uncharacterized protein</fullName>
    </submittedName>
</protein>
<feature type="region of interest" description="Disordered" evidence="1">
    <location>
        <begin position="62"/>
        <end position="105"/>
    </location>
</feature>
<evidence type="ECO:0000313" key="2">
    <source>
        <dbReference type="EMBL" id="GBF96348.1"/>
    </source>
</evidence>
<sequence length="105" mass="10226">MLLDIAAAGAGAGAAPEPRVWELDATGARLTRMSIEDLPPDVRDTLRATGGDLIWACGRDGQRAVRDAPPGGAAAGSASGSAAEAPLSAHAPSAASAPAASTAQP</sequence>
<dbReference type="AlphaFoldDB" id="A0A2V0P914"/>
<evidence type="ECO:0000313" key="3">
    <source>
        <dbReference type="Proteomes" id="UP000247498"/>
    </source>
</evidence>
<evidence type="ECO:0000256" key="1">
    <source>
        <dbReference type="SAM" id="MobiDB-lite"/>
    </source>
</evidence>
<name>A0A2V0P914_9CHLO</name>
<feature type="compositionally biased region" description="Low complexity" evidence="1">
    <location>
        <begin position="68"/>
        <end position="105"/>
    </location>
</feature>
<dbReference type="Proteomes" id="UP000247498">
    <property type="component" value="Unassembled WGS sequence"/>
</dbReference>
<organism evidence="2 3">
    <name type="scientific">Raphidocelis subcapitata</name>
    <dbReference type="NCBI Taxonomy" id="307507"/>
    <lineage>
        <taxon>Eukaryota</taxon>
        <taxon>Viridiplantae</taxon>
        <taxon>Chlorophyta</taxon>
        <taxon>core chlorophytes</taxon>
        <taxon>Chlorophyceae</taxon>
        <taxon>CS clade</taxon>
        <taxon>Sphaeropleales</taxon>
        <taxon>Selenastraceae</taxon>
        <taxon>Raphidocelis</taxon>
    </lineage>
</organism>